<evidence type="ECO:0000313" key="1">
    <source>
        <dbReference type="EMBL" id="KAE8139281.1"/>
    </source>
</evidence>
<dbReference type="RefSeq" id="XP_031915344.1">
    <property type="nucleotide sequence ID" value="XM_032054193.1"/>
</dbReference>
<sequence>MKTRGIYGLLVSFHCINESFVIFLWQELASDAFNQALSTFPVKRQSVSRFGRSQRKCPIILSISRFRVVRMFVRLTNSMMAM</sequence>
<reference evidence="1 2" key="1">
    <citation type="submission" date="2019-04" db="EMBL/GenBank/DDBJ databases">
        <title>Friends and foes A comparative genomics study of 23 Aspergillus species from section Flavi.</title>
        <authorList>
            <consortium name="DOE Joint Genome Institute"/>
            <person name="Kjaerbolling I."/>
            <person name="Vesth T."/>
            <person name="Frisvad J.C."/>
            <person name="Nybo J.L."/>
            <person name="Theobald S."/>
            <person name="Kildgaard S."/>
            <person name="Isbrandt T."/>
            <person name="Kuo A."/>
            <person name="Sato A."/>
            <person name="Lyhne E.K."/>
            <person name="Kogle M.E."/>
            <person name="Wiebenga A."/>
            <person name="Kun R.S."/>
            <person name="Lubbers R.J."/>
            <person name="Makela M.R."/>
            <person name="Barry K."/>
            <person name="Chovatia M."/>
            <person name="Clum A."/>
            <person name="Daum C."/>
            <person name="Haridas S."/>
            <person name="He G."/>
            <person name="LaButti K."/>
            <person name="Lipzen A."/>
            <person name="Mondo S."/>
            <person name="Riley R."/>
            <person name="Salamov A."/>
            <person name="Simmons B.A."/>
            <person name="Magnuson J.K."/>
            <person name="Henrissat B."/>
            <person name="Mortensen U.H."/>
            <person name="Larsen T.O."/>
            <person name="Devries R.P."/>
            <person name="Grigoriev I.V."/>
            <person name="Machida M."/>
            <person name="Baker S.E."/>
            <person name="Andersen M.R."/>
        </authorList>
    </citation>
    <scope>NUCLEOTIDE SEQUENCE [LARGE SCALE GENOMIC DNA]</scope>
    <source>
        <strain evidence="1 2">CBS 117625</strain>
    </source>
</reference>
<keyword evidence="2" id="KW-1185">Reference proteome</keyword>
<protein>
    <submittedName>
        <fullName evidence="1">Uncharacterized protein</fullName>
    </submittedName>
</protein>
<gene>
    <name evidence="1" type="ORF">BDV38DRAFT_243175</name>
</gene>
<dbReference type="GeneID" id="43638403"/>
<name>A0A5N6SZV3_ASPPS</name>
<accession>A0A5N6SZV3</accession>
<dbReference type="EMBL" id="ML743567">
    <property type="protein sequence ID" value="KAE8139281.1"/>
    <property type="molecule type" value="Genomic_DNA"/>
</dbReference>
<dbReference type="AlphaFoldDB" id="A0A5N6SZV3"/>
<proteinExistence type="predicted"/>
<organism evidence="1 2">
    <name type="scientific">Aspergillus pseudotamarii</name>
    <dbReference type="NCBI Taxonomy" id="132259"/>
    <lineage>
        <taxon>Eukaryota</taxon>
        <taxon>Fungi</taxon>
        <taxon>Dikarya</taxon>
        <taxon>Ascomycota</taxon>
        <taxon>Pezizomycotina</taxon>
        <taxon>Eurotiomycetes</taxon>
        <taxon>Eurotiomycetidae</taxon>
        <taxon>Eurotiales</taxon>
        <taxon>Aspergillaceae</taxon>
        <taxon>Aspergillus</taxon>
        <taxon>Aspergillus subgen. Circumdati</taxon>
    </lineage>
</organism>
<dbReference type="Proteomes" id="UP000325672">
    <property type="component" value="Unassembled WGS sequence"/>
</dbReference>
<evidence type="ECO:0000313" key="2">
    <source>
        <dbReference type="Proteomes" id="UP000325672"/>
    </source>
</evidence>